<dbReference type="InterPro" id="IPR008250">
    <property type="entry name" value="ATPase_P-typ_transduc_dom_A_sf"/>
</dbReference>
<feature type="transmembrane region" description="Helical" evidence="16">
    <location>
        <begin position="1349"/>
        <end position="1370"/>
    </location>
</feature>
<proteinExistence type="predicted"/>
<evidence type="ECO:0000256" key="6">
    <source>
        <dbReference type="ARBA" id="ARBA00022741"/>
    </source>
</evidence>
<dbReference type="GO" id="GO:0033017">
    <property type="term" value="C:sarcoplasmic reticulum membrane"/>
    <property type="evidence" value="ECO:0007669"/>
    <property type="project" value="UniProtKB-SubCell"/>
</dbReference>
<feature type="compositionally biased region" description="Basic and acidic residues" evidence="15">
    <location>
        <begin position="478"/>
        <end position="509"/>
    </location>
</feature>
<dbReference type="InterPro" id="IPR018303">
    <property type="entry name" value="ATPase_P-typ_P_site"/>
</dbReference>
<dbReference type="InterPro" id="IPR023299">
    <property type="entry name" value="ATPase_P-typ_cyto_dom_N"/>
</dbReference>
<dbReference type="PROSITE" id="PS00154">
    <property type="entry name" value="ATPASE_E1_E2"/>
    <property type="match status" value="1"/>
</dbReference>
<dbReference type="InterPro" id="IPR023298">
    <property type="entry name" value="ATPase_P-typ_TM_dom_sf"/>
</dbReference>
<evidence type="ECO:0000313" key="19">
    <source>
        <dbReference type="Proteomes" id="UP001620645"/>
    </source>
</evidence>
<dbReference type="InterPro" id="IPR001757">
    <property type="entry name" value="P_typ_ATPase"/>
</dbReference>
<feature type="transmembrane region" description="Helical" evidence="16">
    <location>
        <begin position="1382"/>
        <end position="1400"/>
    </location>
</feature>
<evidence type="ECO:0000256" key="10">
    <source>
        <dbReference type="ARBA" id="ARBA00022967"/>
    </source>
</evidence>
<reference evidence="18 19" key="1">
    <citation type="submission" date="2024-10" db="EMBL/GenBank/DDBJ databases">
        <authorList>
            <person name="Kim D."/>
        </authorList>
    </citation>
    <scope>NUCLEOTIDE SEQUENCE [LARGE SCALE GENOMIC DNA]</scope>
    <source>
        <strain evidence="18">Taebaek</strain>
    </source>
</reference>
<evidence type="ECO:0000256" key="5">
    <source>
        <dbReference type="ARBA" id="ARBA00022692"/>
    </source>
</evidence>
<evidence type="ECO:0000256" key="12">
    <source>
        <dbReference type="ARBA" id="ARBA00023065"/>
    </source>
</evidence>
<keyword evidence="10" id="KW-1278">Translocase</keyword>
<feature type="domain" description="Cation-transporting P-type ATPase N-terminal" evidence="17">
    <location>
        <begin position="590"/>
        <end position="664"/>
    </location>
</feature>
<dbReference type="InterPro" id="IPR006068">
    <property type="entry name" value="ATPase_P-typ_cation-transptr_C"/>
</dbReference>
<keyword evidence="6" id="KW-0547">Nucleotide-binding</keyword>
<gene>
    <name evidence="18" type="ORF">niasHS_003970</name>
</gene>
<feature type="transmembrane region" description="Helical" evidence="16">
    <location>
        <begin position="834"/>
        <end position="853"/>
    </location>
</feature>
<comment type="catalytic activity">
    <reaction evidence="14">
        <text>Ca(2+)(in) + ATP + H2O = Ca(2+)(out) + ADP + phosphate + H(+)</text>
        <dbReference type="Rhea" id="RHEA:18105"/>
        <dbReference type="ChEBI" id="CHEBI:15377"/>
        <dbReference type="ChEBI" id="CHEBI:15378"/>
        <dbReference type="ChEBI" id="CHEBI:29108"/>
        <dbReference type="ChEBI" id="CHEBI:30616"/>
        <dbReference type="ChEBI" id="CHEBI:43474"/>
        <dbReference type="ChEBI" id="CHEBI:456216"/>
        <dbReference type="EC" id="7.2.2.10"/>
    </reaction>
</comment>
<dbReference type="Proteomes" id="UP001620645">
    <property type="component" value="Unassembled WGS sequence"/>
</dbReference>
<keyword evidence="13 16" id="KW-0472">Membrane</keyword>
<keyword evidence="4" id="KW-0109">Calcium transport</keyword>
<protein>
    <recommendedName>
        <fullName evidence="2">P-type Ca(2+) transporter</fullName>
        <ecNumber evidence="2">7.2.2.10</ecNumber>
    </recommendedName>
</protein>
<evidence type="ECO:0000256" key="4">
    <source>
        <dbReference type="ARBA" id="ARBA00022568"/>
    </source>
</evidence>
<dbReference type="GO" id="GO:0005524">
    <property type="term" value="F:ATP binding"/>
    <property type="evidence" value="ECO:0007669"/>
    <property type="project" value="UniProtKB-KW"/>
</dbReference>
<feature type="compositionally biased region" description="Low complexity" evidence="15">
    <location>
        <begin position="1"/>
        <end position="14"/>
    </location>
</feature>
<feature type="region of interest" description="Disordered" evidence="15">
    <location>
        <begin position="333"/>
        <end position="364"/>
    </location>
</feature>
<keyword evidence="9" id="KW-0703">Sarcoplasmic reticulum</keyword>
<dbReference type="SFLD" id="SFLDG00002">
    <property type="entry name" value="C1.7:_P-type_atpase_like"/>
    <property type="match status" value="1"/>
</dbReference>
<comment type="subcellular location">
    <subcellularLocation>
        <location evidence="1">Sarcoplasmic reticulum membrane</location>
        <topology evidence="1">Multi-pass membrane protein</topology>
    </subcellularLocation>
</comment>
<evidence type="ECO:0000256" key="1">
    <source>
        <dbReference type="ARBA" id="ARBA00004326"/>
    </source>
</evidence>
<feature type="compositionally biased region" description="Basic residues" evidence="15">
    <location>
        <begin position="1500"/>
        <end position="1510"/>
    </location>
</feature>
<evidence type="ECO:0000256" key="13">
    <source>
        <dbReference type="ARBA" id="ARBA00023136"/>
    </source>
</evidence>
<evidence type="ECO:0000256" key="8">
    <source>
        <dbReference type="ARBA" id="ARBA00022840"/>
    </source>
</evidence>
<dbReference type="Gene3D" id="3.40.1110.10">
    <property type="entry name" value="Calcium-transporting ATPase, cytoplasmic domain N"/>
    <property type="match status" value="1"/>
</dbReference>
<dbReference type="SUPFAM" id="SSF56784">
    <property type="entry name" value="HAD-like"/>
    <property type="match status" value="1"/>
</dbReference>
<dbReference type="GO" id="GO:0005388">
    <property type="term" value="F:P-type calcium transporter activity"/>
    <property type="evidence" value="ECO:0007669"/>
    <property type="project" value="UniProtKB-EC"/>
</dbReference>
<dbReference type="Gene3D" id="3.40.50.1000">
    <property type="entry name" value="HAD superfamily/HAD-like"/>
    <property type="match status" value="1"/>
</dbReference>
<keyword evidence="7" id="KW-0106">Calcium</keyword>
<evidence type="ECO:0000259" key="17">
    <source>
        <dbReference type="SMART" id="SM00831"/>
    </source>
</evidence>
<dbReference type="PANTHER" id="PTHR42861">
    <property type="entry name" value="CALCIUM-TRANSPORTING ATPASE"/>
    <property type="match status" value="1"/>
</dbReference>
<dbReference type="Pfam" id="PF08282">
    <property type="entry name" value="Hydrolase_3"/>
    <property type="match status" value="1"/>
</dbReference>
<dbReference type="SMART" id="SM00831">
    <property type="entry name" value="Cation_ATPase_N"/>
    <property type="match status" value="1"/>
</dbReference>
<keyword evidence="3" id="KW-0813">Transport</keyword>
<dbReference type="EMBL" id="JBICCN010000054">
    <property type="protein sequence ID" value="KAL3097522.1"/>
    <property type="molecule type" value="Genomic_DNA"/>
</dbReference>
<feature type="transmembrane region" description="Helical" evidence="16">
    <location>
        <begin position="859"/>
        <end position="885"/>
    </location>
</feature>
<dbReference type="SFLD" id="SFLDF00027">
    <property type="entry name" value="p-type_atpase"/>
    <property type="match status" value="1"/>
</dbReference>
<keyword evidence="19" id="KW-1185">Reference proteome</keyword>
<organism evidence="18 19">
    <name type="scientific">Heterodera schachtii</name>
    <name type="common">Sugarbeet cyst nematode worm</name>
    <name type="synonym">Tylenchus schachtii</name>
    <dbReference type="NCBI Taxonomy" id="97005"/>
    <lineage>
        <taxon>Eukaryota</taxon>
        <taxon>Metazoa</taxon>
        <taxon>Ecdysozoa</taxon>
        <taxon>Nematoda</taxon>
        <taxon>Chromadorea</taxon>
        <taxon>Rhabditida</taxon>
        <taxon>Tylenchina</taxon>
        <taxon>Tylenchomorpha</taxon>
        <taxon>Tylenchoidea</taxon>
        <taxon>Heteroderidae</taxon>
        <taxon>Heteroderinae</taxon>
        <taxon>Heterodera</taxon>
    </lineage>
</organism>
<evidence type="ECO:0000256" key="16">
    <source>
        <dbReference type="SAM" id="Phobius"/>
    </source>
</evidence>
<dbReference type="SUPFAM" id="SSF81653">
    <property type="entry name" value="Calcium ATPase, transduction domain A"/>
    <property type="match status" value="1"/>
</dbReference>
<dbReference type="InterPro" id="IPR036412">
    <property type="entry name" value="HAD-like_sf"/>
</dbReference>
<evidence type="ECO:0000313" key="18">
    <source>
        <dbReference type="EMBL" id="KAL3097522.1"/>
    </source>
</evidence>
<dbReference type="Pfam" id="PF13246">
    <property type="entry name" value="Cation_ATPase"/>
    <property type="match status" value="1"/>
</dbReference>
<evidence type="ECO:0000256" key="2">
    <source>
        <dbReference type="ARBA" id="ARBA00012790"/>
    </source>
</evidence>
<feature type="transmembrane region" description="Helical" evidence="16">
    <location>
        <begin position="1449"/>
        <end position="1468"/>
    </location>
</feature>
<feature type="compositionally biased region" description="Low complexity" evidence="15">
    <location>
        <begin position="250"/>
        <end position="264"/>
    </location>
</feature>
<dbReference type="SUPFAM" id="SSF81660">
    <property type="entry name" value="Metal cation-transporting ATPase, ATP-binding domain N"/>
    <property type="match status" value="1"/>
</dbReference>
<dbReference type="SUPFAM" id="SSF81665">
    <property type="entry name" value="Calcium ATPase, transmembrane domain M"/>
    <property type="match status" value="1"/>
</dbReference>
<dbReference type="Pfam" id="PF00690">
    <property type="entry name" value="Cation_ATPase_N"/>
    <property type="match status" value="1"/>
</dbReference>
<dbReference type="Gene3D" id="1.20.1110.10">
    <property type="entry name" value="Calcium-transporting ATPase, transmembrane domain"/>
    <property type="match status" value="1"/>
</dbReference>
<dbReference type="Gene3D" id="2.70.150.10">
    <property type="entry name" value="Calcium-transporting ATPase, cytoplasmic transduction domain A"/>
    <property type="match status" value="1"/>
</dbReference>
<evidence type="ECO:0000256" key="9">
    <source>
        <dbReference type="ARBA" id="ARBA00022951"/>
    </source>
</evidence>
<keyword evidence="12" id="KW-0406">Ion transport</keyword>
<feature type="region of interest" description="Disordered" evidence="15">
    <location>
        <begin position="212"/>
        <end position="270"/>
    </location>
</feature>
<dbReference type="InterPro" id="IPR044492">
    <property type="entry name" value="P_typ_ATPase_HD_dom"/>
</dbReference>
<dbReference type="InterPro" id="IPR004014">
    <property type="entry name" value="ATPase_P-typ_cation-transptr_N"/>
</dbReference>
<dbReference type="PRINTS" id="PR00119">
    <property type="entry name" value="CATATPASE"/>
</dbReference>
<feature type="transmembrane region" description="Helical" evidence="16">
    <location>
        <begin position="1420"/>
        <end position="1437"/>
    </location>
</feature>
<feature type="region of interest" description="Disordered" evidence="15">
    <location>
        <begin position="1"/>
        <end position="28"/>
    </location>
</feature>
<dbReference type="NCBIfam" id="TIGR01494">
    <property type="entry name" value="ATPase_P-type"/>
    <property type="match status" value="2"/>
</dbReference>
<feature type="region of interest" description="Disordered" evidence="15">
    <location>
        <begin position="429"/>
        <end position="523"/>
    </location>
</feature>
<dbReference type="FunFam" id="2.70.150.10:FF:000008">
    <property type="entry name" value="Calcium-transporting ATPase"/>
    <property type="match status" value="1"/>
</dbReference>
<keyword evidence="5 16" id="KW-0812">Transmembrane</keyword>
<dbReference type="EC" id="7.2.2.10" evidence="2"/>
<evidence type="ECO:0000256" key="3">
    <source>
        <dbReference type="ARBA" id="ARBA00022448"/>
    </source>
</evidence>
<evidence type="ECO:0000256" key="14">
    <source>
        <dbReference type="ARBA" id="ARBA00048694"/>
    </source>
</evidence>
<dbReference type="SFLD" id="SFLDS00003">
    <property type="entry name" value="Haloacid_Dehalogenase"/>
    <property type="match status" value="1"/>
</dbReference>
<dbReference type="PRINTS" id="PR00120">
    <property type="entry name" value="HATPASE"/>
</dbReference>
<evidence type="ECO:0000256" key="15">
    <source>
        <dbReference type="SAM" id="MobiDB-lite"/>
    </source>
</evidence>
<dbReference type="InterPro" id="IPR023214">
    <property type="entry name" value="HAD_sf"/>
</dbReference>
<dbReference type="Pfam" id="PF00122">
    <property type="entry name" value="E1-E2_ATPase"/>
    <property type="match status" value="1"/>
</dbReference>
<evidence type="ECO:0000256" key="11">
    <source>
        <dbReference type="ARBA" id="ARBA00022989"/>
    </source>
</evidence>
<keyword evidence="8" id="KW-0067">ATP-binding</keyword>
<comment type="caution">
    <text evidence="18">The sequence shown here is derived from an EMBL/GenBank/DDBJ whole genome shotgun (WGS) entry which is preliminary data.</text>
</comment>
<keyword evidence="11 16" id="KW-1133">Transmembrane helix</keyword>
<name>A0ABD2K3R0_HETSC</name>
<feature type="region of interest" description="Disordered" evidence="15">
    <location>
        <begin position="1491"/>
        <end position="1510"/>
    </location>
</feature>
<dbReference type="Pfam" id="PF00689">
    <property type="entry name" value="Cation_ATPase_C"/>
    <property type="match status" value="1"/>
</dbReference>
<dbReference type="InterPro" id="IPR059000">
    <property type="entry name" value="ATPase_P-type_domA"/>
</dbReference>
<evidence type="ECO:0000256" key="7">
    <source>
        <dbReference type="ARBA" id="ARBA00022837"/>
    </source>
</evidence>
<accession>A0ABD2K3R0</accession>
<feature type="compositionally biased region" description="Low complexity" evidence="15">
    <location>
        <begin position="335"/>
        <end position="353"/>
    </location>
</feature>
<sequence>MDLPSPDSSLSPFPKLELGGGGGGRKSDRIIQAKGKEGVTFSKLLLLLGDQQNALVGFAVPRLALAAKDPRPREGIAYGDFSHSQAKEWEANAVMSELSKSKGNDGMKTKIVSFPNTQNNGTFCCPFIHSFIHSFLFIYRPLLLSTLLCFALYLSNDLGDGSDNLLREWKSTDRRRIVTATGRYIKFQGQMCELSATALHLTIPIGTDRTKFETQKADISPNTNNNKAMVVSGPPQSPRTGLALTDLQQSASSSSSDSSNSGNGSSNGGSCSGSIGGGVISGLAIAGHGGSSNWSTRGVGGIGAGLSCSSVGGGGLFGGSVGVKMGGGLDGLHSGGPSSLGQGPFGGFPSSSGNSGGGRRHLQDHRKTGCPSVLWLLLACLFSSPFLSPPFIHCQKSFAQLFATFLSFILFHSTEKFILFNRVVSSPPPVPLAIRSKNEKPKRKEQKMDEGTTENNNNRKSGAKKRKQKQQSVVAEVTEPHNKQSETEEAEKEKSKNGDSEKDGKKVNEASKPIPCQSISHQKDSTVNNTKINNRCCAFFGFTGGTGFLRSLFRTDLGEGAHLLVGHNSKTRGAAGSNGTTMIPAMDIQEASSRGAEECVSRLRTDPTNGLSSAEASRRLGFSGFNEFELNEKVSLFGKYLEQFKNPLICLLLASAIVSVLVKQFDDALSIAVAVLITLEKLNRLVPPTAHCIRDGRSVTFYARELVPGDLVLLNAGDRVPADVRVIESVQLQLDESSFTGENEARQKVAAALPENAAKFSTNNGTVNGNGGGSIEHMDNVAFMGTLVCAGWGKGIVIGTGPNSKFGEVFMMMQSEESPKTPLQNSMDQLGKQLSLYSFGVIGLIFLLGLIQGRDMLEMFTIGVSLAVAAIPEGLPIVVAVTLAIGVMRMSSRNAVVKKLSAVETLGCVTVICSDKTGTLTKNEMTACIVVAADDTRAEVNAKGFMHSFAFTLTHFCGGECRLSNGERVVGHSHPAISRVLEIGCVCNNSQLANGTIIGQPTEGALLVLATETQLDISRSYFRRLNEMPFNSDNKWMGVQVEPINRPGEVELMLKGAIDRVLGMCVGYLDNGVAQRPLDVQRREQILHLAIGLGQSGLRVIAMACGKDMNSLHYVGLVGIMDPPRPGCRQSVEAVQNAGVSVKMVTGDALETAISIGTRLNIFNSGDNTLSGAQIDELTDMDLERLIRGVSIFYRSSPRHKLRIVKALQNIGEVVAMTGDGVNDAVALKKSDIGVAMGNGTDVSKEAADMVLINDDFSTIKAAIEEGKGIYHNITNFVKFQLSTSVSAISLIAISTLFHFENPLNAMQILWINIIMDGPPAQSLGVERVDADIIRQPPRNVREPLINRSLIISVVTSAAIIIAGTLFVFYKEMAADNEITPRDTTMTFTCFVLFDMWNALSCRSSRKMIWEIGLFSNRMFCLSVFGSLLCQCLVIYFRPLQRIFQTEALTIKDLAFLTLLTSSVFVFNEGRKYFHLRRQRIKQQFQGEGAQFASVDSQQKSKRANGGSRR</sequence>